<feature type="domain" description="MYND-type" evidence="19">
    <location>
        <begin position="170"/>
        <end position="206"/>
    </location>
</feature>
<evidence type="ECO:0000256" key="6">
    <source>
        <dbReference type="ARBA" id="ARBA00022771"/>
    </source>
</evidence>
<protein>
    <recommendedName>
        <fullName evidence="15">Tudor domain-containing protein 1</fullName>
    </recommendedName>
</protein>
<dbReference type="Gene3D" id="6.10.140.2220">
    <property type="match status" value="1"/>
</dbReference>
<feature type="domain" description="Tudor" evidence="18">
    <location>
        <begin position="312"/>
        <end position="372"/>
    </location>
</feature>
<dbReference type="GO" id="GO:0005737">
    <property type="term" value="C:cytoplasm"/>
    <property type="evidence" value="ECO:0007669"/>
    <property type="project" value="UniProtKB-SubCell"/>
</dbReference>
<organism evidence="20 21">
    <name type="scientific">Pan troglodytes</name>
    <name type="common">Chimpanzee</name>
    <dbReference type="NCBI Taxonomy" id="9598"/>
    <lineage>
        <taxon>Eukaryota</taxon>
        <taxon>Metazoa</taxon>
        <taxon>Chordata</taxon>
        <taxon>Craniata</taxon>
        <taxon>Vertebrata</taxon>
        <taxon>Euteleostomi</taxon>
        <taxon>Mammalia</taxon>
        <taxon>Eutheria</taxon>
        <taxon>Euarchontoglires</taxon>
        <taxon>Primates</taxon>
        <taxon>Haplorrhini</taxon>
        <taxon>Catarrhini</taxon>
        <taxon>Hominidae</taxon>
        <taxon>Pan</taxon>
    </lineage>
</organism>
<dbReference type="SMART" id="SM00333">
    <property type="entry name" value="TUDOR"/>
    <property type="match status" value="4"/>
</dbReference>
<keyword evidence="9" id="KW-0744">Spermatogenesis</keyword>
<keyword evidence="3" id="KW-0963">Cytoplasm</keyword>
<dbReference type="FunFam" id="6.10.140.2220:FF:000011">
    <property type="entry name" value="Tudor domain containing 1"/>
    <property type="match status" value="1"/>
</dbReference>
<evidence type="ECO:0000256" key="3">
    <source>
        <dbReference type="ARBA" id="ARBA00022490"/>
    </source>
</evidence>
<dbReference type="RefSeq" id="XP_016774878.1">
    <property type="nucleotide sequence ID" value="XM_016919389.3"/>
</dbReference>
<dbReference type="FunFam" id="2.30.30.140:FF:000091">
    <property type="entry name" value="Tudor domain-containing protein 1"/>
    <property type="match status" value="1"/>
</dbReference>
<dbReference type="GeneTree" id="ENSGT00940000158754"/>
<dbReference type="Ensembl" id="ENSPTRT00000095419.1">
    <property type="protein sequence ID" value="ENSPTRP00000062288.1"/>
    <property type="gene ID" value="ENSPTRG00000002958.6"/>
</dbReference>
<dbReference type="Pfam" id="PF01753">
    <property type="entry name" value="zf-MYND"/>
    <property type="match status" value="1"/>
</dbReference>
<dbReference type="SUPFAM" id="SSF63748">
    <property type="entry name" value="Tudor/PWWP/MBT"/>
    <property type="match status" value="4"/>
</dbReference>
<comment type="similarity">
    <text evidence="13">Belongs to the TDRD1 family.</text>
</comment>
<feature type="compositionally biased region" description="Polar residues" evidence="17">
    <location>
        <begin position="79"/>
        <end position="91"/>
    </location>
</feature>
<dbReference type="EMBL" id="AACZ04051193">
    <property type="status" value="NOT_ANNOTATED_CDS"/>
    <property type="molecule type" value="Genomic_DNA"/>
</dbReference>
<dbReference type="InterPro" id="IPR050621">
    <property type="entry name" value="Tudor_domain_containing"/>
</dbReference>
<dbReference type="GO" id="GO:0030154">
    <property type="term" value="P:cell differentiation"/>
    <property type="evidence" value="ECO:0007669"/>
    <property type="project" value="UniProtKB-KW"/>
</dbReference>
<name>A0A2I3RCE5_PANTR</name>
<feature type="compositionally biased region" description="Polar residues" evidence="17">
    <location>
        <begin position="110"/>
        <end position="122"/>
    </location>
</feature>
<keyword evidence="8" id="KW-0862">Zinc</keyword>
<dbReference type="InterPro" id="IPR002999">
    <property type="entry name" value="Tudor"/>
</dbReference>
<evidence type="ECO:0000256" key="9">
    <source>
        <dbReference type="ARBA" id="ARBA00022871"/>
    </source>
</evidence>
<evidence type="ECO:0000256" key="17">
    <source>
        <dbReference type="SAM" id="MobiDB-lite"/>
    </source>
</evidence>
<evidence type="ECO:0000256" key="12">
    <source>
        <dbReference type="ARBA" id="ARBA00060128"/>
    </source>
</evidence>
<gene>
    <name evidence="20 22" type="primary">TDRD1</name>
</gene>
<accession>A0A2I3RCE5</accession>
<comment type="function">
    <text evidence="12">Plays a central role during spermatogenesis by participating in the repression transposable elements and preventing their mobilization, which is essential for the germline integrity. Acts via the piRNA metabolic process, which mediates the repression of transposable elements during meiosis by forming complexes composed of piRNAs and Piwi proteins and governs the methylation and subsequent repression of transposons. Required for the localization of Piwi proteins to the meiotic nuage. Involved in the piRNA metabolic process by ensuring the entry of correct transcripts into the normal piRNA pool and limiting the entry of cellular transcripts into the piRNA pathway. May act by allowing the recruitment of piRNA biogenesis or loading factors that ensure the correct entry of transcripts and piRNAs into Piwi proteins.</text>
</comment>
<dbReference type="CDD" id="cd20411">
    <property type="entry name" value="Tudor_TDRD1_rpt4"/>
    <property type="match status" value="1"/>
</dbReference>
<evidence type="ECO:0000259" key="19">
    <source>
        <dbReference type="PROSITE" id="PS50865"/>
    </source>
</evidence>
<reference evidence="20" key="2">
    <citation type="submission" date="2025-08" db="UniProtKB">
        <authorList>
            <consortium name="Ensembl"/>
        </authorList>
    </citation>
    <scope>IDENTIFICATION</scope>
</reference>
<keyword evidence="10" id="KW-0943">RNA-mediated gene silencing</keyword>
<evidence type="ECO:0000256" key="2">
    <source>
        <dbReference type="ARBA" id="ARBA00022473"/>
    </source>
</evidence>
<feature type="region of interest" description="Disordered" evidence="17">
    <location>
        <begin position="79"/>
        <end position="138"/>
    </location>
</feature>
<keyword evidence="5" id="KW-0677">Repeat</keyword>
<feature type="compositionally biased region" description="Basic and acidic residues" evidence="17">
    <location>
        <begin position="27"/>
        <end position="41"/>
    </location>
</feature>
<feature type="domain" description="Tudor" evidence="18">
    <location>
        <begin position="990"/>
        <end position="1048"/>
    </location>
</feature>
<evidence type="ECO:0000256" key="10">
    <source>
        <dbReference type="ARBA" id="ARBA00023158"/>
    </source>
</evidence>
<dbReference type="PROSITE" id="PS50304">
    <property type="entry name" value="TUDOR"/>
    <property type="match status" value="4"/>
</dbReference>
<dbReference type="PROSITE" id="PS50865">
    <property type="entry name" value="ZF_MYND_2"/>
    <property type="match status" value="1"/>
</dbReference>
<sequence length="1113" mass="124737">MSVKSPFNMMSRNNLEAPPCKMTEPFNFEKNENKLPPHESLRSPGTLPNHPNFRLKSSENGNKKNNFLLCEQTKQYLASQEDNSVSSNPNGINGEVVGSKGDRKKLPAGNSVSPPSAESNSPPKEVNIKPGNNVRPAKSKKLNKLVENSLSISNPGLFTSLGPPLRSTTCHRCGLFGSLRCSQCKQTYYCSTACQRRDWSAHSIVCRPVQPNFHKLENKSSIETKDVEVNNKSDCPLGVTKEIAIWAERIMFSDLRSLQLKKTMEIKGTVTEFKHPGDFYVQLYSSEVLEYMNQLSASLKETYANMHEKDYIPVKGEVCIAKYTVDQTWNRAIIQNVDVQQKKAHVLYIDYGNEEIIPLNKIYHLNRNIDLFPPCAIKCFVANVIPAEGNWSSDCMKATKPLLMEQYCSIKIIDILEEEVVTFAVEVELPNSGKLLDHVLIEMGYGLKPSGQDSKKENADQSDPEDVGKMTTENNIVIDKSDLIPKVLTLNVGDEFCGVVAHIQTPEDFFCQQLQSGRKLAELQASLSKYCDQLPPRSDFYPAIGDICCAQFSEDDQWYRASVLAYASEESVLVGYVDYGNFEILSLMRLCPIIPKLLELPMQAIKCVLAGVKPSLGIWTPEAICLMKKLVQNKIITVKVVDKLENSSLVELIDKSETPHVSVSKVLIDAGFAVGEQSMVTDKPSDVKETSVPLGVEGKVNPLEWTWVELAVDQTVDVVVCVIYSPGEFYCHVLKEDALKKLNDLNKSLAEHCQQKLPNGFKAEIGQPCCAFFAGDGSWYRALVKEILPNGHVKVHFVDYGNIEEVTADELRMISSTFLNLPFQGIRCQLADIQSRNKHWSEEAITRFQMCVAGIKLQARVVEVTENGIGVELTDLSTCYPRIISDVLIDEHLVLKSASPHKDLPNDRLVNKHELQVHVQGLQATSSAEQWKTIELPVDKTIQANVLEIISPNLFYALPKGMPENQEKLCVLTAELLEYCNAPKSRPPYRPRIGDACCAKYTSDDFWYRAVVLGTSDTDVEVLYADYGNIETLPLCRVQPITSSHLALPFQIIRCSLEEKMYRMNCCCTELQKQVEKHEHILLFLLNNSTNQNKFIEMKKLLKKTASLGGKPL</sequence>
<dbReference type="CDD" id="cd20410">
    <property type="entry name" value="Tudor_TDRD1_rpt3"/>
    <property type="match status" value="1"/>
</dbReference>
<keyword evidence="21" id="KW-1185">Reference proteome</keyword>
<evidence type="ECO:0000256" key="5">
    <source>
        <dbReference type="ARBA" id="ARBA00022737"/>
    </source>
</evidence>
<dbReference type="Gene3D" id="2.30.30.140">
    <property type="match status" value="4"/>
</dbReference>
<dbReference type="InterPro" id="IPR035437">
    <property type="entry name" value="SNase_OB-fold_sf"/>
</dbReference>
<evidence type="ECO:0000256" key="16">
    <source>
        <dbReference type="PROSITE-ProRule" id="PRU00134"/>
    </source>
</evidence>
<reference evidence="20 21" key="1">
    <citation type="journal article" date="2005" name="Nature">
        <title>Initial sequence of the chimpanzee genome and comparison with the human genome.</title>
        <authorList>
            <consortium name="Chimpanzee sequencing and analysis consortium"/>
        </authorList>
    </citation>
    <scope>NUCLEOTIDE SEQUENCE [LARGE SCALE GENOMIC DNA]</scope>
</reference>
<dbReference type="CTD" id="56165"/>
<dbReference type="GO" id="GO:0007283">
    <property type="term" value="P:spermatogenesis"/>
    <property type="evidence" value="ECO:0007669"/>
    <property type="project" value="UniProtKB-KW"/>
</dbReference>
<dbReference type="GeneID" id="466208"/>
<dbReference type="Pfam" id="PF00567">
    <property type="entry name" value="TUDOR"/>
    <property type="match status" value="4"/>
</dbReference>
<comment type="subcellular location">
    <subcellularLocation>
        <location evidence="1">Cytoplasm</location>
    </subcellularLocation>
</comment>
<keyword evidence="11" id="KW-0469">Meiosis</keyword>
<keyword evidence="6 16" id="KW-0863">Zinc-finger</keyword>
<dbReference type="InterPro" id="IPR002893">
    <property type="entry name" value="Znf_MYND"/>
</dbReference>
<evidence type="ECO:0000313" key="22">
    <source>
        <dbReference type="VGNC" id="VGNC:5815"/>
    </source>
</evidence>
<dbReference type="FunFam" id="2.30.30.140:FF:000081">
    <property type="entry name" value="Tudor domain-containing protein 1"/>
    <property type="match status" value="1"/>
</dbReference>
<dbReference type="InterPro" id="IPR047378">
    <property type="entry name" value="Tudor_TDRD1_rpt3"/>
</dbReference>
<dbReference type="FunFam" id="2.40.50.90:FF:000027">
    <property type="entry name" value="Tudor domain containing 1"/>
    <property type="match status" value="1"/>
</dbReference>
<dbReference type="InterPro" id="IPR047377">
    <property type="entry name" value="Tudor_TDRD1_rpt2"/>
</dbReference>
<dbReference type="PROSITE" id="PS01360">
    <property type="entry name" value="ZF_MYND_1"/>
    <property type="match status" value="1"/>
</dbReference>
<reference evidence="20" key="3">
    <citation type="submission" date="2025-09" db="UniProtKB">
        <authorList>
            <consortium name="Ensembl"/>
        </authorList>
    </citation>
    <scope>IDENTIFICATION</scope>
</reference>
<dbReference type="PANTHER" id="PTHR22948:SF4">
    <property type="entry name" value="TUDOR DOMAIN-CONTAINING PROTEIN 1"/>
    <property type="match status" value="1"/>
</dbReference>
<evidence type="ECO:0000313" key="20">
    <source>
        <dbReference type="Ensembl" id="ENSPTRP00000062288.1"/>
    </source>
</evidence>
<dbReference type="OMA" id="YCSAQKS"/>
<evidence type="ECO:0000256" key="13">
    <source>
        <dbReference type="ARBA" id="ARBA00060949"/>
    </source>
</evidence>
<dbReference type="AlphaFoldDB" id="A0A2I3RCE5"/>
<dbReference type="InterPro" id="IPR047376">
    <property type="entry name" value="Tudor_TDRD1_rpt1"/>
</dbReference>
<evidence type="ECO:0000256" key="1">
    <source>
        <dbReference type="ARBA" id="ARBA00004496"/>
    </source>
</evidence>
<evidence type="ECO:0000256" key="11">
    <source>
        <dbReference type="ARBA" id="ARBA00023254"/>
    </source>
</evidence>
<evidence type="ECO:0000313" key="21">
    <source>
        <dbReference type="Proteomes" id="UP000002277"/>
    </source>
</evidence>
<proteinExistence type="inferred from homology"/>
<feature type="domain" description="Tudor" evidence="18">
    <location>
        <begin position="541"/>
        <end position="600"/>
    </location>
</feature>
<evidence type="ECO:0000256" key="7">
    <source>
        <dbReference type="ARBA" id="ARBA00022782"/>
    </source>
</evidence>
<dbReference type="GO" id="GO:0031047">
    <property type="term" value="P:regulatory ncRNA-mediated gene silencing"/>
    <property type="evidence" value="ECO:0007669"/>
    <property type="project" value="UniProtKB-KW"/>
</dbReference>
<evidence type="ECO:0000256" key="15">
    <source>
        <dbReference type="ARBA" id="ARBA00067143"/>
    </source>
</evidence>
<dbReference type="SUPFAM" id="SSF144232">
    <property type="entry name" value="HIT/MYND zinc finger-like"/>
    <property type="match status" value="1"/>
</dbReference>
<dbReference type="GO" id="GO:0008270">
    <property type="term" value="F:zinc ion binding"/>
    <property type="evidence" value="ECO:0007669"/>
    <property type="project" value="UniProtKB-KW"/>
</dbReference>
<keyword evidence="2" id="KW-0217">Developmental protein</keyword>
<feature type="domain" description="Tudor" evidence="18">
    <location>
        <begin position="762"/>
        <end position="821"/>
    </location>
</feature>
<dbReference type="Gene3D" id="2.40.50.90">
    <property type="match status" value="4"/>
</dbReference>
<evidence type="ECO:0000259" key="18">
    <source>
        <dbReference type="PROSITE" id="PS50304"/>
    </source>
</evidence>
<comment type="subunit">
    <text evidence="14">Found in a mRNP complex, at least composed of TDRD1, TDRD6, TDRD7 and DDX4. Interacts with MAEL. Interacts with PIWIL1, PIWIL2 and PIWIL4 (when methylated on arginine residues). Interacts with TDRD12.</text>
</comment>
<accession>A0A2J8PCD7</accession>
<dbReference type="Bgee" id="ENSPTRG00000002958">
    <property type="expression patterns" value="Expressed in testis and 4 other cell types or tissues"/>
</dbReference>
<dbReference type="GO" id="GO:0051321">
    <property type="term" value="P:meiotic cell cycle"/>
    <property type="evidence" value="ECO:0007669"/>
    <property type="project" value="UniProtKB-KW"/>
</dbReference>
<dbReference type="CDD" id="cd20409">
    <property type="entry name" value="Tudor_TDRD1_rpt2"/>
    <property type="match status" value="1"/>
</dbReference>
<feature type="region of interest" description="Disordered" evidence="17">
    <location>
        <begin position="1"/>
        <end position="65"/>
    </location>
</feature>
<evidence type="ECO:0000256" key="8">
    <source>
        <dbReference type="ARBA" id="ARBA00022833"/>
    </source>
</evidence>
<dbReference type="CDD" id="cd20408">
    <property type="entry name" value="Tudor_TDRD1_rpt1"/>
    <property type="match status" value="1"/>
</dbReference>
<keyword evidence="4" id="KW-0479">Metal-binding</keyword>
<dbReference type="PANTHER" id="PTHR22948">
    <property type="entry name" value="TUDOR DOMAIN CONTAINING PROTEIN"/>
    <property type="match status" value="1"/>
</dbReference>
<dbReference type="Proteomes" id="UP000002277">
    <property type="component" value="Chromosome 10"/>
</dbReference>
<keyword evidence="7" id="KW-0221">Differentiation</keyword>
<evidence type="ECO:0000256" key="14">
    <source>
        <dbReference type="ARBA" id="ARBA00063966"/>
    </source>
</evidence>
<dbReference type="FunFam" id="2.30.30.140:FF:000048">
    <property type="entry name" value="Tudor domain containing 1"/>
    <property type="match status" value="2"/>
</dbReference>
<evidence type="ECO:0000256" key="4">
    <source>
        <dbReference type="ARBA" id="ARBA00022723"/>
    </source>
</evidence>
<dbReference type="VGNC" id="VGNC:5815">
    <property type="gene designation" value="TDRD1"/>
</dbReference>